<feature type="non-terminal residue" evidence="2">
    <location>
        <position position="198"/>
    </location>
</feature>
<proteinExistence type="predicted"/>
<dbReference type="InterPro" id="IPR037523">
    <property type="entry name" value="VOC_core"/>
</dbReference>
<dbReference type="PANTHER" id="PTHR10374:SF19">
    <property type="entry name" value="LYASE (GLO1), PUTATIVE (AFU_ORTHOLOGUE AFUA_2G13550)-RELATED"/>
    <property type="match status" value="1"/>
</dbReference>
<name>A0A3E2HLQ4_SCYLI</name>
<reference evidence="2 3" key="1">
    <citation type="submission" date="2018-05" db="EMBL/GenBank/DDBJ databases">
        <title>Draft genome sequence of Scytalidium lignicola DSM 105466, a ubiquitous saprotrophic fungus.</title>
        <authorList>
            <person name="Buettner E."/>
            <person name="Gebauer A.M."/>
            <person name="Hofrichter M."/>
            <person name="Liers C."/>
            <person name="Kellner H."/>
        </authorList>
    </citation>
    <scope>NUCLEOTIDE SEQUENCE [LARGE SCALE GENOMIC DNA]</scope>
    <source>
        <strain evidence="2 3">DSM 105466</strain>
    </source>
</reference>
<dbReference type="SUPFAM" id="SSF54593">
    <property type="entry name" value="Glyoxalase/Bleomycin resistance protein/Dihydroxybiphenyl dioxygenase"/>
    <property type="match status" value="1"/>
</dbReference>
<dbReference type="OMA" id="YCDCLGM"/>
<evidence type="ECO:0000313" key="3">
    <source>
        <dbReference type="Proteomes" id="UP000258309"/>
    </source>
</evidence>
<dbReference type="PANTHER" id="PTHR10374">
    <property type="entry name" value="LACTOYLGLUTATHIONE LYASE GLYOXALASE I"/>
    <property type="match status" value="1"/>
</dbReference>
<dbReference type="Gene3D" id="3.10.180.10">
    <property type="entry name" value="2,3-Dihydroxybiphenyl 1,2-Dioxygenase, domain 1"/>
    <property type="match status" value="1"/>
</dbReference>
<evidence type="ECO:0000259" key="1">
    <source>
        <dbReference type="PROSITE" id="PS51819"/>
    </source>
</evidence>
<sequence length="198" mass="22003">MPEEYLPGKHIIPPPLPPQAATAGWKINHLMLRITDPEASLRFYNECFGLHTIFIFNTGTWTIYYLGPRDASIATLGTSQGLIELYHIPGGPERYRNGNEEGGMQGGFGHIGFTVPDVEKALERVRGFGYEVIKPLGEAKGEQYGVPDFLDATKVDEGYNHVFRQLAFVKDPDGYWVELVPEVVKPPSNNAQESKGVL</sequence>
<dbReference type="STRING" id="5539.A0A3E2HLQ4"/>
<dbReference type="OrthoDB" id="16820at2759"/>
<dbReference type="Pfam" id="PF00903">
    <property type="entry name" value="Glyoxalase"/>
    <property type="match status" value="1"/>
</dbReference>
<dbReference type="EMBL" id="NCSJ02000027">
    <property type="protein sequence ID" value="RFU33981.1"/>
    <property type="molecule type" value="Genomic_DNA"/>
</dbReference>
<dbReference type="CDD" id="cd07233">
    <property type="entry name" value="GlxI_Zn"/>
    <property type="match status" value="1"/>
</dbReference>
<evidence type="ECO:0000313" key="2">
    <source>
        <dbReference type="EMBL" id="RFU33981.1"/>
    </source>
</evidence>
<gene>
    <name evidence="2" type="ORF">B7463_g2359</name>
</gene>
<dbReference type="InterPro" id="IPR029068">
    <property type="entry name" value="Glyas_Bleomycin-R_OHBP_Dase"/>
</dbReference>
<protein>
    <recommendedName>
        <fullName evidence="1">VOC domain-containing protein</fullName>
    </recommendedName>
</protein>
<feature type="domain" description="VOC" evidence="1">
    <location>
        <begin position="26"/>
        <end position="182"/>
    </location>
</feature>
<dbReference type="AlphaFoldDB" id="A0A3E2HLQ4"/>
<comment type="caution">
    <text evidence="2">The sequence shown here is derived from an EMBL/GenBank/DDBJ whole genome shotgun (WGS) entry which is preliminary data.</text>
</comment>
<dbReference type="InterPro" id="IPR004360">
    <property type="entry name" value="Glyas_Fos-R_dOase_dom"/>
</dbReference>
<feature type="non-terminal residue" evidence="2">
    <location>
        <position position="1"/>
    </location>
</feature>
<organism evidence="2 3">
    <name type="scientific">Scytalidium lignicola</name>
    <name type="common">Hyphomycete</name>
    <dbReference type="NCBI Taxonomy" id="5539"/>
    <lineage>
        <taxon>Eukaryota</taxon>
        <taxon>Fungi</taxon>
        <taxon>Dikarya</taxon>
        <taxon>Ascomycota</taxon>
        <taxon>Pezizomycotina</taxon>
        <taxon>Leotiomycetes</taxon>
        <taxon>Leotiomycetes incertae sedis</taxon>
        <taxon>Scytalidium</taxon>
    </lineage>
</organism>
<dbReference type="PROSITE" id="PS51819">
    <property type="entry name" value="VOC"/>
    <property type="match status" value="1"/>
</dbReference>
<accession>A0A3E2HLQ4</accession>
<dbReference type="Proteomes" id="UP000258309">
    <property type="component" value="Unassembled WGS sequence"/>
</dbReference>
<keyword evidence="3" id="KW-1185">Reference proteome</keyword>